<dbReference type="EC" id="2.7.13.3" evidence="4"/>
<reference evidence="14" key="1">
    <citation type="submission" date="2016-10" db="EMBL/GenBank/DDBJ databases">
        <authorList>
            <person name="Varghese N."/>
            <person name="Submissions S."/>
        </authorList>
    </citation>
    <scope>NUCLEOTIDE SEQUENCE [LARGE SCALE GENOMIC DNA]</scope>
    <source>
        <strain evidence="14">DSM 22127</strain>
    </source>
</reference>
<comment type="subcellular location">
    <subcellularLocation>
        <location evidence="3">Cell membrane</location>
    </subcellularLocation>
</comment>
<evidence type="ECO:0000256" key="6">
    <source>
        <dbReference type="ARBA" id="ARBA00022679"/>
    </source>
</evidence>
<dbReference type="PANTHER" id="PTHR43047">
    <property type="entry name" value="TWO-COMPONENT HISTIDINE PROTEIN KINASE"/>
    <property type="match status" value="1"/>
</dbReference>
<evidence type="ECO:0000256" key="7">
    <source>
        <dbReference type="ARBA" id="ARBA00022777"/>
    </source>
</evidence>
<evidence type="ECO:0000256" key="2">
    <source>
        <dbReference type="ARBA" id="ARBA00001968"/>
    </source>
</evidence>
<evidence type="ECO:0000313" key="13">
    <source>
        <dbReference type="EMBL" id="SDS67939.1"/>
    </source>
</evidence>
<dbReference type="SMART" id="SM00091">
    <property type="entry name" value="PAS"/>
    <property type="match status" value="1"/>
</dbReference>
<evidence type="ECO:0000256" key="8">
    <source>
        <dbReference type="ARBA" id="ARBA00023012"/>
    </source>
</evidence>
<evidence type="ECO:0000256" key="3">
    <source>
        <dbReference type="ARBA" id="ARBA00004236"/>
    </source>
</evidence>
<dbReference type="GO" id="GO:0000155">
    <property type="term" value="F:phosphorelay sensor kinase activity"/>
    <property type="evidence" value="ECO:0007669"/>
    <property type="project" value="InterPro"/>
</dbReference>
<evidence type="ECO:0000256" key="10">
    <source>
        <dbReference type="SAM" id="Phobius"/>
    </source>
</evidence>
<dbReference type="InterPro" id="IPR005467">
    <property type="entry name" value="His_kinase_dom"/>
</dbReference>
<dbReference type="InterPro" id="IPR003661">
    <property type="entry name" value="HisK_dim/P_dom"/>
</dbReference>
<dbReference type="OrthoDB" id="9813151at2"/>
<dbReference type="CDD" id="cd16922">
    <property type="entry name" value="HATPase_EvgS-ArcB-TorS-like"/>
    <property type="match status" value="1"/>
</dbReference>
<dbReference type="Gene3D" id="3.30.450.20">
    <property type="entry name" value="PAS domain"/>
    <property type="match status" value="1"/>
</dbReference>
<dbReference type="SUPFAM" id="SSF55785">
    <property type="entry name" value="PYP-like sensor domain (PAS domain)"/>
    <property type="match status" value="1"/>
</dbReference>
<dbReference type="InterPro" id="IPR000014">
    <property type="entry name" value="PAS"/>
</dbReference>
<feature type="transmembrane region" description="Helical" evidence="10">
    <location>
        <begin position="211"/>
        <end position="230"/>
    </location>
</feature>
<evidence type="ECO:0000256" key="9">
    <source>
        <dbReference type="ARBA" id="ARBA00023136"/>
    </source>
</evidence>
<dbReference type="SMART" id="SM00388">
    <property type="entry name" value="HisKA"/>
    <property type="match status" value="1"/>
</dbReference>
<dbReference type="Gene3D" id="3.30.565.10">
    <property type="entry name" value="Histidine kinase-like ATPase, C-terminal domain"/>
    <property type="match status" value="1"/>
</dbReference>
<dbReference type="InterPro" id="IPR004358">
    <property type="entry name" value="Sig_transdc_His_kin-like_C"/>
</dbReference>
<feature type="transmembrane region" description="Helical" evidence="10">
    <location>
        <begin position="12"/>
        <end position="31"/>
    </location>
</feature>
<dbReference type="RefSeq" id="WP_091729998.1">
    <property type="nucleotide sequence ID" value="NZ_LT629757.1"/>
</dbReference>
<dbReference type="InterPro" id="IPR035965">
    <property type="entry name" value="PAS-like_dom_sf"/>
</dbReference>
<dbReference type="SMART" id="SM00387">
    <property type="entry name" value="HATPase_c"/>
    <property type="match status" value="1"/>
</dbReference>
<feature type="domain" description="PAS" evidence="12">
    <location>
        <begin position="355"/>
        <end position="418"/>
    </location>
</feature>
<dbReference type="InterPro" id="IPR013767">
    <property type="entry name" value="PAS_fold"/>
</dbReference>
<keyword evidence="10" id="KW-1133">Transmembrane helix</keyword>
<dbReference type="Gene3D" id="1.10.287.130">
    <property type="match status" value="1"/>
</dbReference>
<organism evidence="13 14">
    <name type="scientific">Nocardioides scoriae</name>
    <dbReference type="NCBI Taxonomy" id="642780"/>
    <lineage>
        <taxon>Bacteria</taxon>
        <taxon>Bacillati</taxon>
        <taxon>Actinomycetota</taxon>
        <taxon>Actinomycetes</taxon>
        <taxon>Propionibacteriales</taxon>
        <taxon>Nocardioidaceae</taxon>
        <taxon>Nocardioides</taxon>
    </lineage>
</organism>
<evidence type="ECO:0000256" key="5">
    <source>
        <dbReference type="ARBA" id="ARBA00022553"/>
    </source>
</evidence>
<feature type="transmembrane region" description="Helical" evidence="10">
    <location>
        <begin position="178"/>
        <end position="199"/>
    </location>
</feature>
<evidence type="ECO:0000259" key="11">
    <source>
        <dbReference type="PROSITE" id="PS50109"/>
    </source>
</evidence>
<dbReference type="SUPFAM" id="SSF55874">
    <property type="entry name" value="ATPase domain of HSP90 chaperone/DNA topoisomerase II/histidine kinase"/>
    <property type="match status" value="1"/>
</dbReference>
<dbReference type="GO" id="GO:0009927">
    <property type="term" value="F:histidine phosphotransfer kinase activity"/>
    <property type="evidence" value="ECO:0007669"/>
    <property type="project" value="TreeGrafter"/>
</dbReference>
<dbReference type="FunFam" id="3.30.565.10:FF:000006">
    <property type="entry name" value="Sensor histidine kinase WalK"/>
    <property type="match status" value="1"/>
</dbReference>
<feature type="transmembrane region" description="Helical" evidence="10">
    <location>
        <begin position="79"/>
        <end position="100"/>
    </location>
</feature>
<keyword evidence="5" id="KW-0597">Phosphoprotein</keyword>
<dbReference type="STRING" id="642780.SAMN04488570_2429"/>
<dbReference type="GO" id="GO:0006355">
    <property type="term" value="P:regulation of DNA-templated transcription"/>
    <property type="evidence" value="ECO:0007669"/>
    <property type="project" value="InterPro"/>
</dbReference>
<keyword evidence="10" id="KW-0812">Transmembrane</keyword>
<dbReference type="InterPro" id="IPR036890">
    <property type="entry name" value="HATPase_C_sf"/>
</dbReference>
<comment type="catalytic activity">
    <reaction evidence="1">
        <text>ATP + protein L-histidine = ADP + protein N-phospho-L-histidine.</text>
        <dbReference type="EC" id="2.7.13.3"/>
    </reaction>
</comment>
<proteinExistence type="predicted"/>
<dbReference type="PROSITE" id="PS50112">
    <property type="entry name" value="PAS"/>
    <property type="match status" value="1"/>
</dbReference>
<dbReference type="GO" id="GO:0005509">
    <property type="term" value="F:calcium ion binding"/>
    <property type="evidence" value="ECO:0007669"/>
    <property type="project" value="UniProtKB-ARBA"/>
</dbReference>
<dbReference type="CDD" id="cd00082">
    <property type="entry name" value="HisKA"/>
    <property type="match status" value="1"/>
</dbReference>
<dbReference type="AlphaFoldDB" id="A0A1H1U7X7"/>
<keyword evidence="7" id="KW-0418">Kinase</keyword>
<dbReference type="NCBIfam" id="TIGR00229">
    <property type="entry name" value="sensory_box"/>
    <property type="match status" value="1"/>
</dbReference>
<protein>
    <recommendedName>
        <fullName evidence="4">histidine kinase</fullName>
        <ecNumber evidence="4">2.7.13.3</ecNumber>
    </recommendedName>
</protein>
<dbReference type="SUPFAM" id="SSF47384">
    <property type="entry name" value="Homodimeric domain of signal transducing histidine kinase"/>
    <property type="match status" value="1"/>
</dbReference>
<dbReference type="Pfam" id="PF00989">
    <property type="entry name" value="PAS"/>
    <property type="match status" value="1"/>
</dbReference>
<evidence type="ECO:0000256" key="4">
    <source>
        <dbReference type="ARBA" id="ARBA00012438"/>
    </source>
</evidence>
<keyword evidence="14" id="KW-1185">Reference proteome</keyword>
<sequence>MHVRQQHAAHAPRYAMTLTGLVLVVVATAVQSRGLVAPGLPSTRATSDLCSALASVVGALACAWAGLRSPSTDPASRRAWAGLGLGVGLWAVADAVWFGYEAAGSEPPYPGPADLLYFLGIAVVGVAMVLLTRGSPELGGRNSRITLDTMVLASAMTLVTYLLVLRRVVEVLGPGTEAVLSVVYPVADAVFAALAGVLLVRSRSERERGDLLLLTLGFGAYWVADGYFAVADAIGTTDTVDSLGLGYVLAPLLVGLAGTTAGTDGGRLSGTPGSLTRGLSAILPDVGVFAAILACAAGTLRTEFDWVLTTSVLALMAYRQALIATSNQRVRSALEERVLDRTASLQWLSDHHEGILASMGEGVMGVDAEGRVTFANPAAAGVLGADGEALLGTDLCTITCPSDHQDGERCLTDVVRETGTAITRPSGEFARVDDTRFPVEVTAAPRRGPGLETGMVLVFRDTTERQAMARMKNQFVSAVSHELRTPLTSIRGALEMLSDGDTGELPASAGSMVETALRGSERLTRLVNDIIDVERLESGSFPMYFAEHAAAAVVEASVSGLEVLAAEAGVTLVVDGAEGLVRADADRLVQALVNLVGNAVKFSPPGSEVHVEARTVGPAVQFTVSDSGRGIPASHLELVFERFAQVEVSDAREKAGTGLGLPITRSIVEQHGGRIWVESVPGEGSTFAFTVPVAQVEAPAQLAS</sequence>
<feature type="domain" description="Histidine kinase" evidence="11">
    <location>
        <begin position="478"/>
        <end position="695"/>
    </location>
</feature>
<dbReference type="CDD" id="cd00130">
    <property type="entry name" value="PAS"/>
    <property type="match status" value="1"/>
</dbReference>
<accession>A0A1H1U7X7</accession>
<evidence type="ECO:0000259" key="12">
    <source>
        <dbReference type="PROSITE" id="PS50112"/>
    </source>
</evidence>
<evidence type="ECO:0000256" key="1">
    <source>
        <dbReference type="ARBA" id="ARBA00000085"/>
    </source>
</evidence>
<comment type="cofactor">
    <cofactor evidence="2">
        <name>a divalent metal cation</name>
        <dbReference type="ChEBI" id="CHEBI:60240"/>
    </cofactor>
</comment>
<gene>
    <name evidence="13" type="ORF">SAMN04488570_2429</name>
</gene>
<keyword evidence="8" id="KW-0902">Two-component regulatory system</keyword>
<dbReference type="FunFam" id="1.10.287.130:FF:000001">
    <property type="entry name" value="Two-component sensor histidine kinase"/>
    <property type="match status" value="1"/>
</dbReference>
<dbReference type="PROSITE" id="PS50109">
    <property type="entry name" value="HIS_KIN"/>
    <property type="match status" value="1"/>
</dbReference>
<feature type="transmembrane region" description="Helical" evidence="10">
    <location>
        <begin position="282"/>
        <end position="300"/>
    </location>
</feature>
<feature type="transmembrane region" description="Helical" evidence="10">
    <location>
        <begin position="115"/>
        <end position="133"/>
    </location>
</feature>
<feature type="transmembrane region" description="Helical" evidence="10">
    <location>
        <begin position="242"/>
        <end position="261"/>
    </location>
</feature>
<evidence type="ECO:0000313" key="14">
    <source>
        <dbReference type="Proteomes" id="UP000198859"/>
    </source>
</evidence>
<dbReference type="Pfam" id="PF02518">
    <property type="entry name" value="HATPase_c"/>
    <property type="match status" value="1"/>
</dbReference>
<dbReference type="PRINTS" id="PR00344">
    <property type="entry name" value="BCTRLSENSOR"/>
</dbReference>
<dbReference type="InterPro" id="IPR036097">
    <property type="entry name" value="HisK_dim/P_sf"/>
</dbReference>
<keyword evidence="6" id="KW-0808">Transferase</keyword>
<dbReference type="PANTHER" id="PTHR43047:SF72">
    <property type="entry name" value="OSMOSENSING HISTIDINE PROTEIN KINASE SLN1"/>
    <property type="match status" value="1"/>
</dbReference>
<dbReference type="GO" id="GO:0005886">
    <property type="term" value="C:plasma membrane"/>
    <property type="evidence" value="ECO:0007669"/>
    <property type="project" value="UniProtKB-SubCell"/>
</dbReference>
<dbReference type="EMBL" id="LT629757">
    <property type="protein sequence ID" value="SDS67939.1"/>
    <property type="molecule type" value="Genomic_DNA"/>
</dbReference>
<dbReference type="Proteomes" id="UP000198859">
    <property type="component" value="Chromosome I"/>
</dbReference>
<dbReference type="InterPro" id="IPR003594">
    <property type="entry name" value="HATPase_dom"/>
</dbReference>
<feature type="transmembrane region" description="Helical" evidence="10">
    <location>
        <begin position="145"/>
        <end position="166"/>
    </location>
</feature>
<keyword evidence="9 10" id="KW-0472">Membrane</keyword>
<dbReference type="Pfam" id="PF00512">
    <property type="entry name" value="HisKA"/>
    <property type="match status" value="1"/>
</dbReference>
<feature type="transmembrane region" description="Helical" evidence="10">
    <location>
        <begin position="51"/>
        <end position="67"/>
    </location>
</feature>
<name>A0A1H1U7X7_9ACTN</name>